<proteinExistence type="predicted"/>
<protein>
    <submittedName>
        <fullName evidence="1">5967_t:CDS:1</fullName>
    </submittedName>
</protein>
<feature type="non-terminal residue" evidence="1">
    <location>
        <position position="1"/>
    </location>
</feature>
<evidence type="ECO:0000313" key="2">
    <source>
        <dbReference type="Proteomes" id="UP000789860"/>
    </source>
</evidence>
<reference evidence="1" key="1">
    <citation type="submission" date="2021-06" db="EMBL/GenBank/DDBJ databases">
        <authorList>
            <person name="Kallberg Y."/>
            <person name="Tangrot J."/>
            <person name="Rosling A."/>
        </authorList>
    </citation>
    <scope>NUCLEOTIDE SEQUENCE</scope>
    <source>
        <strain evidence="1">AU212A</strain>
    </source>
</reference>
<dbReference type="EMBL" id="CAJVPM010008871">
    <property type="protein sequence ID" value="CAG8558963.1"/>
    <property type="molecule type" value="Genomic_DNA"/>
</dbReference>
<dbReference type="Proteomes" id="UP000789860">
    <property type="component" value="Unassembled WGS sequence"/>
</dbReference>
<sequence length="167" mass="19287">MNEYISKFISEEEFLKDPSIIYGQLYYSSEKPTPTPDRIKDQSQEHIENVLEVQQNNKKDNKAKSQSKEIQSTDRCIMCGSESHSSNMCEKTTHPNNDQATWRRYKYQQNVVPQPITYISCFNCSSRNHGGRIIPVIKLTDAHGMIPQNLSPQNLCIKILDYINTIN</sequence>
<accession>A0ACA9M036</accession>
<name>A0ACA9M036_9GLOM</name>
<evidence type="ECO:0000313" key="1">
    <source>
        <dbReference type="EMBL" id="CAG8558963.1"/>
    </source>
</evidence>
<keyword evidence="2" id="KW-1185">Reference proteome</keyword>
<comment type="caution">
    <text evidence="1">The sequence shown here is derived from an EMBL/GenBank/DDBJ whole genome shotgun (WGS) entry which is preliminary data.</text>
</comment>
<organism evidence="1 2">
    <name type="scientific">Scutellospora calospora</name>
    <dbReference type="NCBI Taxonomy" id="85575"/>
    <lineage>
        <taxon>Eukaryota</taxon>
        <taxon>Fungi</taxon>
        <taxon>Fungi incertae sedis</taxon>
        <taxon>Mucoromycota</taxon>
        <taxon>Glomeromycotina</taxon>
        <taxon>Glomeromycetes</taxon>
        <taxon>Diversisporales</taxon>
        <taxon>Gigasporaceae</taxon>
        <taxon>Scutellospora</taxon>
    </lineage>
</organism>
<gene>
    <name evidence="1" type="ORF">SCALOS_LOCUS5441</name>
</gene>